<feature type="compositionally biased region" description="Low complexity" evidence="6">
    <location>
        <begin position="400"/>
        <end position="413"/>
    </location>
</feature>
<dbReference type="AlphaFoldDB" id="A0A0C3Q6B8"/>
<keyword evidence="9" id="KW-1185">Reference proteome</keyword>
<dbReference type="GO" id="GO:0004709">
    <property type="term" value="F:MAP kinase kinase kinase activity"/>
    <property type="evidence" value="ECO:0007669"/>
    <property type="project" value="TreeGrafter"/>
</dbReference>
<dbReference type="InterPro" id="IPR011009">
    <property type="entry name" value="Kinase-like_dom_sf"/>
</dbReference>
<keyword evidence="3" id="KW-0418">Kinase</keyword>
<dbReference type="GO" id="GO:0005737">
    <property type="term" value="C:cytoplasm"/>
    <property type="evidence" value="ECO:0007669"/>
    <property type="project" value="TreeGrafter"/>
</dbReference>
<dbReference type="Pfam" id="PF00069">
    <property type="entry name" value="Pkinase"/>
    <property type="match status" value="1"/>
</dbReference>
<feature type="binding site" evidence="5">
    <location>
        <position position="126"/>
    </location>
    <ligand>
        <name>ATP</name>
        <dbReference type="ChEBI" id="CHEBI:30616"/>
    </ligand>
</feature>
<feature type="domain" description="Protein kinase" evidence="7">
    <location>
        <begin position="97"/>
        <end position="353"/>
    </location>
</feature>
<proteinExistence type="predicted"/>
<evidence type="ECO:0000256" key="2">
    <source>
        <dbReference type="ARBA" id="ARBA00022741"/>
    </source>
</evidence>
<dbReference type="CDD" id="cd06627">
    <property type="entry name" value="STKc_Cdc7_like"/>
    <property type="match status" value="1"/>
</dbReference>
<evidence type="ECO:0000313" key="9">
    <source>
        <dbReference type="Proteomes" id="UP000054248"/>
    </source>
</evidence>
<evidence type="ECO:0000259" key="7">
    <source>
        <dbReference type="PROSITE" id="PS50011"/>
    </source>
</evidence>
<dbReference type="GO" id="GO:0005524">
    <property type="term" value="F:ATP binding"/>
    <property type="evidence" value="ECO:0007669"/>
    <property type="project" value="UniProtKB-UniRule"/>
</dbReference>
<dbReference type="PROSITE" id="PS00107">
    <property type="entry name" value="PROTEIN_KINASE_ATP"/>
    <property type="match status" value="1"/>
</dbReference>
<dbReference type="PANTHER" id="PTHR48016">
    <property type="entry name" value="MAP KINASE KINASE KINASE SSK2-RELATED-RELATED"/>
    <property type="match status" value="1"/>
</dbReference>
<feature type="compositionally biased region" description="Basic and acidic residues" evidence="6">
    <location>
        <begin position="37"/>
        <end position="50"/>
    </location>
</feature>
<dbReference type="Proteomes" id="UP000054248">
    <property type="component" value="Unassembled WGS sequence"/>
</dbReference>
<evidence type="ECO:0000256" key="5">
    <source>
        <dbReference type="PROSITE-ProRule" id="PRU10141"/>
    </source>
</evidence>
<organism evidence="8 9">
    <name type="scientific">Tulasnella calospora MUT 4182</name>
    <dbReference type="NCBI Taxonomy" id="1051891"/>
    <lineage>
        <taxon>Eukaryota</taxon>
        <taxon>Fungi</taxon>
        <taxon>Dikarya</taxon>
        <taxon>Basidiomycota</taxon>
        <taxon>Agaricomycotina</taxon>
        <taxon>Agaricomycetes</taxon>
        <taxon>Cantharellales</taxon>
        <taxon>Tulasnellaceae</taxon>
        <taxon>Tulasnella</taxon>
    </lineage>
</organism>
<dbReference type="InterPro" id="IPR001245">
    <property type="entry name" value="Ser-Thr/Tyr_kinase_cat_dom"/>
</dbReference>
<dbReference type="InterPro" id="IPR000719">
    <property type="entry name" value="Prot_kinase_dom"/>
</dbReference>
<dbReference type="STRING" id="1051891.A0A0C3Q6B8"/>
<evidence type="ECO:0000313" key="8">
    <source>
        <dbReference type="EMBL" id="KIO24855.1"/>
    </source>
</evidence>
<reference evidence="8 9" key="1">
    <citation type="submission" date="2014-04" db="EMBL/GenBank/DDBJ databases">
        <authorList>
            <consortium name="DOE Joint Genome Institute"/>
            <person name="Kuo A."/>
            <person name="Girlanda M."/>
            <person name="Perotto S."/>
            <person name="Kohler A."/>
            <person name="Nagy L.G."/>
            <person name="Floudas D."/>
            <person name="Copeland A."/>
            <person name="Barry K.W."/>
            <person name="Cichocki N."/>
            <person name="Veneault-Fourrey C."/>
            <person name="LaButti K."/>
            <person name="Lindquist E.A."/>
            <person name="Lipzen A."/>
            <person name="Lundell T."/>
            <person name="Morin E."/>
            <person name="Murat C."/>
            <person name="Sun H."/>
            <person name="Tunlid A."/>
            <person name="Henrissat B."/>
            <person name="Grigoriev I.V."/>
            <person name="Hibbett D.S."/>
            <person name="Martin F."/>
            <person name="Nordberg H.P."/>
            <person name="Cantor M.N."/>
            <person name="Hua S.X."/>
        </authorList>
    </citation>
    <scope>NUCLEOTIDE SEQUENCE [LARGE SCALE GENOMIC DNA]</scope>
    <source>
        <strain evidence="8 9">MUT 4182</strain>
    </source>
</reference>
<dbReference type="PANTHER" id="PTHR48016:SF4">
    <property type="entry name" value="PROTEIN KINASE DOMAIN-CONTAINING PROTEIN"/>
    <property type="match status" value="1"/>
</dbReference>
<dbReference type="EMBL" id="KN823053">
    <property type="protein sequence ID" value="KIO24855.1"/>
    <property type="molecule type" value="Genomic_DNA"/>
</dbReference>
<keyword evidence="1" id="KW-0808">Transferase</keyword>
<dbReference type="SUPFAM" id="SSF56112">
    <property type="entry name" value="Protein kinase-like (PK-like)"/>
    <property type="match status" value="1"/>
</dbReference>
<dbReference type="Gene3D" id="1.10.510.10">
    <property type="entry name" value="Transferase(Phosphotransferase) domain 1"/>
    <property type="match status" value="1"/>
</dbReference>
<dbReference type="FunFam" id="3.30.200.20:FF:000042">
    <property type="entry name" value="Aurora kinase A"/>
    <property type="match status" value="1"/>
</dbReference>
<dbReference type="InterPro" id="IPR050538">
    <property type="entry name" value="MAP_kinase_kinase_kinase"/>
</dbReference>
<evidence type="ECO:0000256" key="1">
    <source>
        <dbReference type="ARBA" id="ARBA00022679"/>
    </source>
</evidence>
<dbReference type="PROSITE" id="PS50011">
    <property type="entry name" value="PROTEIN_KINASE_DOM"/>
    <property type="match status" value="1"/>
</dbReference>
<name>A0A0C3Q6B8_9AGAM</name>
<protein>
    <recommendedName>
        <fullName evidence="7">Protein kinase domain-containing protein</fullName>
    </recommendedName>
</protein>
<dbReference type="InterPro" id="IPR017441">
    <property type="entry name" value="Protein_kinase_ATP_BS"/>
</dbReference>
<feature type="region of interest" description="Disordered" evidence="6">
    <location>
        <begin position="18"/>
        <end position="54"/>
    </location>
</feature>
<reference evidence="9" key="2">
    <citation type="submission" date="2015-01" db="EMBL/GenBank/DDBJ databases">
        <title>Evolutionary Origins and Diversification of the Mycorrhizal Mutualists.</title>
        <authorList>
            <consortium name="DOE Joint Genome Institute"/>
            <consortium name="Mycorrhizal Genomics Consortium"/>
            <person name="Kohler A."/>
            <person name="Kuo A."/>
            <person name="Nagy L.G."/>
            <person name="Floudas D."/>
            <person name="Copeland A."/>
            <person name="Barry K.W."/>
            <person name="Cichocki N."/>
            <person name="Veneault-Fourrey C."/>
            <person name="LaButti K."/>
            <person name="Lindquist E.A."/>
            <person name="Lipzen A."/>
            <person name="Lundell T."/>
            <person name="Morin E."/>
            <person name="Murat C."/>
            <person name="Riley R."/>
            <person name="Ohm R."/>
            <person name="Sun H."/>
            <person name="Tunlid A."/>
            <person name="Henrissat B."/>
            <person name="Grigoriev I.V."/>
            <person name="Hibbett D.S."/>
            <person name="Martin F."/>
        </authorList>
    </citation>
    <scope>NUCLEOTIDE SEQUENCE [LARGE SCALE GENOMIC DNA]</scope>
    <source>
        <strain evidence="9">MUT 4182</strain>
    </source>
</reference>
<evidence type="ECO:0000256" key="4">
    <source>
        <dbReference type="ARBA" id="ARBA00022840"/>
    </source>
</evidence>
<keyword evidence="2 5" id="KW-0547">Nucleotide-binding</keyword>
<dbReference type="SMART" id="SM00220">
    <property type="entry name" value="S_TKc"/>
    <property type="match status" value="1"/>
</dbReference>
<dbReference type="OrthoDB" id="8693905at2759"/>
<accession>A0A0C3Q6B8</accession>
<sequence>MNLRPRYQSDLEATRLTLTRRGSSNAAPNGSHRRGSHGAEEHSIAPRGRFDPSQNLGQAFASSTNLARASSVASAKGGSTMRRTIVVREEGRVPMHYQLGNCIGRGQFGSVYRALNINTGQIVAVKRIRLEGLPESEITQLMKEVDLLKRLHHPSIVQYEGMVRDDDSLDIVLEYVENGSLGQTLKAFGKFNEKLVATYVTKILEGLHYLHEQQVVHCDLKAANILSTKNGNIKLSDFGVSLTLNAMENAKETANNVAGTPNWMAPEVIELKGASTASDIWSLGCTVVELLTGKPPYSEIDNTLAVMFRIVEDDKAPIPDGCSETLRDFLAQCFRKDPDQRPTAESLFEHPWLKRTWGLHKASLYNELRPDDSVPFLRRISTDLQARQLSIQNLAEVARTQSTSPASPLTTSPGEPEFVVKPHSFVKTSFSKRKLP</sequence>
<feature type="region of interest" description="Disordered" evidence="6">
    <location>
        <begin position="399"/>
        <end position="418"/>
    </location>
</feature>
<dbReference type="HOGENOM" id="CLU_000288_63_23_1"/>
<evidence type="ECO:0000256" key="6">
    <source>
        <dbReference type="SAM" id="MobiDB-lite"/>
    </source>
</evidence>
<feature type="compositionally biased region" description="Polar residues" evidence="6">
    <location>
        <begin position="18"/>
        <end position="28"/>
    </location>
</feature>
<keyword evidence="4 5" id="KW-0067">ATP-binding</keyword>
<dbReference type="PRINTS" id="PR00109">
    <property type="entry name" value="TYRKINASE"/>
</dbReference>
<evidence type="ECO:0000256" key="3">
    <source>
        <dbReference type="ARBA" id="ARBA00022777"/>
    </source>
</evidence>
<gene>
    <name evidence="8" type="ORF">M407DRAFT_76460</name>
</gene>